<comment type="caution">
    <text evidence="1">The sequence shown here is derived from an EMBL/GenBank/DDBJ whole genome shotgun (WGS) entry which is preliminary data.</text>
</comment>
<organism evidence="1 2">
    <name type="scientific">Crenobacter intestini</name>
    <dbReference type="NCBI Taxonomy" id="2563443"/>
    <lineage>
        <taxon>Bacteria</taxon>
        <taxon>Pseudomonadati</taxon>
        <taxon>Pseudomonadota</taxon>
        <taxon>Betaproteobacteria</taxon>
        <taxon>Neisseriales</taxon>
        <taxon>Neisseriaceae</taxon>
        <taxon>Crenobacter</taxon>
    </lineage>
</organism>
<dbReference type="Proteomes" id="UP000308891">
    <property type="component" value="Unassembled WGS sequence"/>
</dbReference>
<dbReference type="AlphaFoldDB" id="A0A4T0UP24"/>
<dbReference type="EMBL" id="STGJ01000013">
    <property type="protein sequence ID" value="TIC80520.1"/>
    <property type="molecule type" value="Genomic_DNA"/>
</dbReference>
<keyword evidence="2" id="KW-1185">Reference proteome</keyword>
<proteinExistence type="predicted"/>
<sequence>MVPYYNSVAVQASFLTAGMLVGIQPDALYQRWAQGALELHDTLCRYAEPLYRVNAALSARYAFPGVFEYEVSEALGAWFGCMVEAEGEAPSADRVLQQLAELTIRFMAGGGYGQHALALVSELLPLSGDCLDQLAAMPYH</sequence>
<gene>
    <name evidence="1" type="ORF">E5K04_11845</name>
</gene>
<protein>
    <submittedName>
        <fullName evidence="1">Uncharacterized protein</fullName>
    </submittedName>
</protein>
<dbReference type="RefSeq" id="WP_136554339.1">
    <property type="nucleotide sequence ID" value="NZ_STGJ01000013.1"/>
</dbReference>
<reference evidence="1 2" key="1">
    <citation type="submission" date="2019-04" db="EMBL/GenBank/DDBJ databases">
        <title>Crenobacter sp. nov.</title>
        <authorList>
            <person name="Shi S."/>
        </authorList>
    </citation>
    <scope>NUCLEOTIDE SEQUENCE [LARGE SCALE GENOMIC DNA]</scope>
    <source>
        <strain evidence="1 2">GY 70310</strain>
    </source>
</reference>
<name>A0A4T0UP24_9NEIS</name>
<evidence type="ECO:0000313" key="2">
    <source>
        <dbReference type="Proteomes" id="UP000308891"/>
    </source>
</evidence>
<accession>A0A4T0UP24</accession>
<evidence type="ECO:0000313" key="1">
    <source>
        <dbReference type="EMBL" id="TIC80520.1"/>
    </source>
</evidence>